<evidence type="ECO:0000259" key="7">
    <source>
        <dbReference type="PROSITE" id="PS50106"/>
    </source>
</evidence>
<dbReference type="PATRIC" id="fig|1423734.3.peg.2445"/>
<comment type="caution">
    <text evidence="8">The sequence shown here is derived from an EMBL/GenBank/DDBJ whole genome shotgun (WGS) entry which is preliminary data.</text>
</comment>
<dbReference type="SMART" id="SM00228">
    <property type="entry name" value="PDZ"/>
    <property type="match status" value="1"/>
</dbReference>
<evidence type="ECO:0000256" key="2">
    <source>
        <dbReference type="ARBA" id="ARBA00022670"/>
    </source>
</evidence>
<dbReference type="InterPro" id="IPR004447">
    <property type="entry name" value="Peptidase_S41A"/>
</dbReference>
<comment type="similarity">
    <text evidence="1 5">Belongs to the peptidase S41A family.</text>
</comment>
<dbReference type="PROSITE" id="PS50106">
    <property type="entry name" value="PDZ"/>
    <property type="match status" value="1"/>
</dbReference>
<dbReference type="CDD" id="cd07560">
    <property type="entry name" value="Peptidase_S41_CPP"/>
    <property type="match status" value="1"/>
</dbReference>
<dbReference type="AlphaFoldDB" id="A0A0R1Y9C0"/>
<dbReference type="GO" id="GO:0006508">
    <property type="term" value="P:proteolysis"/>
    <property type="evidence" value="ECO:0007669"/>
    <property type="project" value="UniProtKB-KW"/>
</dbReference>
<feature type="domain" description="PDZ" evidence="7">
    <location>
        <begin position="105"/>
        <end position="173"/>
    </location>
</feature>
<dbReference type="SUPFAM" id="SSF52096">
    <property type="entry name" value="ClpP/crotonase"/>
    <property type="match status" value="1"/>
</dbReference>
<dbReference type="InterPro" id="IPR055210">
    <property type="entry name" value="CtpA/B_N"/>
</dbReference>
<dbReference type="EMBL" id="AZGA01000002">
    <property type="protein sequence ID" value="KRM36539.1"/>
    <property type="molecule type" value="Genomic_DNA"/>
</dbReference>
<dbReference type="GO" id="GO:0008236">
    <property type="term" value="F:serine-type peptidase activity"/>
    <property type="evidence" value="ECO:0007669"/>
    <property type="project" value="UniProtKB-KW"/>
</dbReference>
<dbReference type="Pfam" id="PF22694">
    <property type="entry name" value="CtpB_N-like"/>
    <property type="match status" value="1"/>
</dbReference>
<name>A0A0R1Y9C0_9LACO</name>
<dbReference type="InterPro" id="IPR036366">
    <property type="entry name" value="PGBDSf"/>
</dbReference>
<protein>
    <submittedName>
        <fullName evidence="8">Carboxy-terminal processing proteinase</fullName>
    </submittedName>
</protein>
<dbReference type="RefSeq" id="WP_057002259.1">
    <property type="nucleotide sequence ID" value="NZ_AZGA01000002.1"/>
</dbReference>
<accession>A0A0R1Y9C0</accession>
<dbReference type="STRING" id="1423734.FC83_GL002411"/>
<dbReference type="InterPro" id="IPR041489">
    <property type="entry name" value="PDZ_6"/>
</dbReference>
<dbReference type="Pfam" id="PF17820">
    <property type="entry name" value="PDZ_6"/>
    <property type="match status" value="1"/>
</dbReference>
<keyword evidence="6" id="KW-1133">Transmembrane helix</keyword>
<reference evidence="8 9" key="1">
    <citation type="journal article" date="2015" name="Genome Announc.">
        <title>Expanding the biotechnology potential of lactobacilli through comparative genomics of 213 strains and associated genera.</title>
        <authorList>
            <person name="Sun Z."/>
            <person name="Harris H.M."/>
            <person name="McCann A."/>
            <person name="Guo C."/>
            <person name="Argimon S."/>
            <person name="Zhang W."/>
            <person name="Yang X."/>
            <person name="Jeffery I.B."/>
            <person name="Cooney J.C."/>
            <person name="Kagawa T.F."/>
            <person name="Liu W."/>
            <person name="Song Y."/>
            <person name="Salvetti E."/>
            <person name="Wrobel A."/>
            <person name="Rasinkangas P."/>
            <person name="Parkhill J."/>
            <person name="Rea M.C."/>
            <person name="O'Sullivan O."/>
            <person name="Ritari J."/>
            <person name="Douillard F.P."/>
            <person name="Paul Ross R."/>
            <person name="Yang R."/>
            <person name="Briner A.E."/>
            <person name="Felis G.E."/>
            <person name="de Vos W.M."/>
            <person name="Barrangou R."/>
            <person name="Klaenhammer T.R."/>
            <person name="Caufield P.W."/>
            <person name="Cui Y."/>
            <person name="Zhang H."/>
            <person name="O'Toole P.W."/>
        </authorList>
    </citation>
    <scope>NUCLEOTIDE SEQUENCE [LARGE SCALE GENOMIC DNA]</scope>
    <source>
        <strain evidence="8 9">DSM 18527</strain>
    </source>
</reference>
<dbReference type="Pfam" id="PF03572">
    <property type="entry name" value="Peptidase_S41"/>
    <property type="match status" value="1"/>
</dbReference>
<dbReference type="Gene3D" id="1.10.101.10">
    <property type="entry name" value="PGBD-like superfamily/PGBD"/>
    <property type="match status" value="1"/>
</dbReference>
<dbReference type="GO" id="GO:0030288">
    <property type="term" value="C:outer membrane-bounded periplasmic space"/>
    <property type="evidence" value="ECO:0007669"/>
    <property type="project" value="TreeGrafter"/>
</dbReference>
<dbReference type="InterPro" id="IPR036365">
    <property type="entry name" value="PGBD-like_sf"/>
</dbReference>
<dbReference type="PANTHER" id="PTHR32060:SF30">
    <property type="entry name" value="CARBOXY-TERMINAL PROCESSING PROTEASE CTPA"/>
    <property type="match status" value="1"/>
</dbReference>
<keyword evidence="4 5" id="KW-0720">Serine protease</keyword>
<dbReference type="InterPro" id="IPR036034">
    <property type="entry name" value="PDZ_sf"/>
</dbReference>
<dbReference type="InterPro" id="IPR001478">
    <property type="entry name" value="PDZ"/>
</dbReference>
<keyword evidence="2 5" id="KW-0645">Protease</keyword>
<dbReference type="Pfam" id="PF01471">
    <property type="entry name" value="PG_binding_1"/>
    <property type="match status" value="1"/>
</dbReference>
<dbReference type="GO" id="GO:0007165">
    <property type="term" value="P:signal transduction"/>
    <property type="evidence" value="ECO:0007669"/>
    <property type="project" value="TreeGrafter"/>
</dbReference>
<dbReference type="PANTHER" id="PTHR32060">
    <property type="entry name" value="TAIL-SPECIFIC PROTEASE"/>
    <property type="match status" value="1"/>
</dbReference>
<evidence type="ECO:0000256" key="4">
    <source>
        <dbReference type="ARBA" id="ARBA00022825"/>
    </source>
</evidence>
<evidence type="ECO:0000256" key="1">
    <source>
        <dbReference type="ARBA" id="ARBA00009179"/>
    </source>
</evidence>
<keyword evidence="6" id="KW-0812">Transmembrane</keyword>
<dbReference type="SMART" id="SM00245">
    <property type="entry name" value="TSPc"/>
    <property type="match status" value="1"/>
</dbReference>
<dbReference type="eggNOG" id="COG0793">
    <property type="taxonomic scope" value="Bacteria"/>
</dbReference>
<gene>
    <name evidence="8" type="ORF">FC83_GL002411</name>
</gene>
<dbReference type="SUPFAM" id="SSF50156">
    <property type="entry name" value="PDZ domain-like"/>
    <property type="match status" value="1"/>
</dbReference>
<dbReference type="SUPFAM" id="SSF47090">
    <property type="entry name" value="PGBD-like"/>
    <property type="match status" value="1"/>
</dbReference>
<dbReference type="CDD" id="cd06782">
    <property type="entry name" value="cpPDZ_CPP-like"/>
    <property type="match status" value="1"/>
</dbReference>
<sequence length="489" mass="52011">MAKQQQQKLGQPKKRQLFVPIFVGIVAFIAGIGLTLVAGLAMIGHVGFSQNQSRGSLSKITSVYQTIKANYYQPVSSDKLINGAINGMVSSLNDPFSEYLANQDATDLNNTISGSFGGIGTSVKQAGNYVAVDAPVKNTPATKAGLKTDDLIVSIDGKSAKGLTVAKVVAKIRGKIGTKVTLGLRRGSTAFTLTLTRAKIPVKTVTGAIDPTNPTVGNIQITTFSEPTGKELKQTIKSLRQKGAKCFVIDLRGNPGGTLPTALETASMFLKNGQTIMQTQEKAAQPVKYVASKDYDQGFKVKEKTVVLVDGDSASAAEIFASALQQSAHDQVIGTQSYGKGTVQTVSDLGGNSEMKITTAKWLQPDGTWINHKGVTPDQKVKYPDYAYLSTFDTGKTYQLNQSSRAIVAIQKILNALGYTVDQENGVYDQSMQTAVTNFQNDQLKNGVTGLQANGIVDPATGDALVNALTQKISQNDPMYAKAVAVLTQ</sequence>
<dbReference type="Gene3D" id="3.90.226.10">
    <property type="entry name" value="2-enoyl-CoA Hydratase, Chain A, domain 1"/>
    <property type="match status" value="1"/>
</dbReference>
<keyword evidence="9" id="KW-1185">Reference proteome</keyword>
<dbReference type="InterPro" id="IPR002477">
    <property type="entry name" value="Peptidoglycan-bd-like"/>
</dbReference>
<dbReference type="Gene3D" id="3.30.750.44">
    <property type="match status" value="1"/>
</dbReference>
<keyword evidence="3 5" id="KW-0378">Hydrolase</keyword>
<dbReference type="InterPro" id="IPR005151">
    <property type="entry name" value="Tail-specific_protease"/>
</dbReference>
<evidence type="ECO:0000313" key="8">
    <source>
        <dbReference type="EMBL" id="KRM36539.1"/>
    </source>
</evidence>
<dbReference type="NCBIfam" id="TIGR00225">
    <property type="entry name" value="prc"/>
    <property type="match status" value="1"/>
</dbReference>
<dbReference type="Gene3D" id="2.30.42.10">
    <property type="match status" value="1"/>
</dbReference>
<proteinExistence type="inferred from homology"/>
<keyword evidence="6" id="KW-0472">Membrane</keyword>
<evidence type="ECO:0000256" key="5">
    <source>
        <dbReference type="RuleBase" id="RU004404"/>
    </source>
</evidence>
<evidence type="ECO:0000256" key="6">
    <source>
        <dbReference type="SAM" id="Phobius"/>
    </source>
</evidence>
<evidence type="ECO:0000313" key="9">
    <source>
        <dbReference type="Proteomes" id="UP000051236"/>
    </source>
</evidence>
<dbReference type="Proteomes" id="UP000051236">
    <property type="component" value="Unassembled WGS sequence"/>
</dbReference>
<evidence type="ECO:0000256" key="3">
    <source>
        <dbReference type="ARBA" id="ARBA00022801"/>
    </source>
</evidence>
<dbReference type="GO" id="GO:0004175">
    <property type="term" value="F:endopeptidase activity"/>
    <property type="evidence" value="ECO:0007669"/>
    <property type="project" value="TreeGrafter"/>
</dbReference>
<feature type="transmembrane region" description="Helical" evidence="6">
    <location>
        <begin position="21"/>
        <end position="48"/>
    </location>
</feature>
<organism evidence="8 9">
    <name type="scientific">Agrilactobacillus composti DSM 18527 = JCM 14202</name>
    <dbReference type="NCBI Taxonomy" id="1423734"/>
    <lineage>
        <taxon>Bacteria</taxon>
        <taxon>Bacillati</taxon>
        <taxon>Bacillota</taxon>
        <taxon>Bacilli</taxon>
        <taxon>Lactobacillales</taxon>
        <taxon>Lactobacillaceae</taxon>
        <taxon>Agrilactobacillus</taxon>
    </lineage>
</organism>
<dbReference type="InterPro" id="IPR029045">
    <property type="entry name" value="ClpP/crotonase-like_dom_sf"/>
</dbReference>
<dbReference type="FunFam" id="2.30.42.10:FF:000063">
    <property type="entry name" value="Peptidase, S41 family"/>
    <property type="match status" value="1"/>
</dbReference>